<organism evidence="1 2">
    <name type="scientific">Lapidilactobacillus achengensis</name>
    <dbReference type="NCBI Taxonomy" id="2486000"/>
    <lineage>
        <taxon>Bacteria</taxon>
        <taxon>Bacillati</taxon>
        <taxon>Bacillota</taxon>
        <taxon>Bacilli</taxon>
        <taxon>Lactobacillales</taxon>
        <taxon>Lactobacillaceae</taxon>
        <taxon>Lapidilactobacillus</taxon>
    </lineage>
</organism>
<sequence length="180" mass="21607">MNEWIALLAEGAAEHAILDVLIDQHCCFFEREQLLEHAVIRTRSAKQFQNKYLNHEFDRQIHLYRIIDSRQERFNLSFPYRQKISQIETLWTRPEIEILYIIQQGQYRGFAKQAGKPSEYVKQTLKLNHGNIKSYPVVYQYWQQRPEELVQTIIRYGQITSDPIEKTLVRLLRDDLRATR</sequence>
<protein>
    <submittedName>
        <fullName evidence="1">Uncharacterized protein</fullName>
    </submittedName>
</protein>
<dbReference type="RefSeq" id="WP_125599979.1">
    <property type="nucleotide sequence ID" value="NZ_JBHSSM010000022.1"/>
</dbReference>
<gene>
    <name evidence="1" type="ORF">ACFQHW_10205</name>
</gene>
<proteinExistence type="predicted"/>
<accession>A0ABW1UQI8</accession>
<reference evidence="2" key="1">
    <citation type="journal article" date="2019" name="Int. J. Syst. Evol. Microbiol.">
        <title>The Global Catalogue of Microorganisms (GCM) 10K type strain sequencing project: providing services to taxonomists for standard genome sequencing and annotation.</title>
        <authorList>
            <consortium name="The Broad Institute Genomics Platform"/>
            <consortium name="The Broad Institute Genome Sequencing Center for Infectious Disease"/>
            <person name="Wu L."/>
            <person name="Ma J."/>
        </authorList>
    </citation>
    <scope>NUCLEOTIDE SEQUENCE [LARGE SCALE GENOMIC DNA]</scope>
    <source>
        <strain evidence="2">CCM 8897</strain>
    </source>
</reference>
<dbReference type="Proteomes" id="UP001596310">
    <property type="component" value="Unassembled WGS sequence"/>
</dbReference>
<comment type="caution">
    <text evidence="1">The sequence shown here is derived from an EMBL/GenBank/DDBJ whole genome shotgun (WGS) entry which is preliminary data.</text>
</comment>
<dbReference type="EMBL" id="JBHSSM010000022">
    <property type="protein sequence ID" value="MFC6315933.1"/>
    <property type="molecule type" value="Genomic_DNA"/>
</dbReference>
<evidence type="ECO:0000313" key="2">
    <source>
        <dbReference type="Proteomes" id="UP001596310"/>
    </source>
</evidence>
<evidence type="ECO:0000313" key="1">
    <source>
        <dbReference type="EMBL" id="MFC6315933.1"/>
    </source>
</evidence>
<name>A0ABW1UQI8_9LACO</name>
<keyword evidence="2" id="KW-1185">Reference proteome</keyword>